<name>A0A7W8Z388_9ACTN</name>
<gene>
    <name evidence="1" type="ORF">BJ981_002323</name>
</gene>
<comment type="caution">
    <text evidence="1">The sequence shown here is derived from an EMBL/GenBank/DDBJ whole genome shotgun (WGS) entry which is preliminary data.</text>
</comment>
<dbReference type="RefSeq" id="WP_184610691.1">
    <property type="nucleotide sequence ID" value="NZ_BOOS01000029.1"/>
</dbReference>
<protein>
    <submittedName>
        <fullName evidence="1">Uncharacterized protein</fullName>
    </submittedName>
</protein>
<dbReference type="Proteomes" id="UP000588112">
    <property type="component" value="Unassembled WGS sequence"/>
</dbReference>
<accession>A0A7W8Z388</accession>
<reference evidence="1 2" key="1">
    <citation type="submission" date="2020-08" db="EMBL/GenBank/DDBJ databases">
        <title>Sequencing the genomes of 1000 actinobacteria strains.</title>
        <authorList>
            <person name="Klenk H.-P."/>
        </authorList>
    </citation>
    <scope>NUCLEOTIDE SEQUENCE [LARGE SCALE GENOMIC DNA]</scope>
    <source>
        <strain evidence="1 2">DSM 45790</strain>
    </source>
</reference>
<dbReference type="EMBL" id="JACHBR010000001">
    <property type="protein sequence ID" value="MBB5626624.1"/>
    <property type="molecule type" value="Genomic_DNA"/>
</dbReference>
<organism evidence="1 2">
    <name type="scientific">Sphaerisporangium krabiense</name>
    <dbReference type="NCBI Taxonomy" id="763782"/>
    <lineage>
        <taxon>Bacteria</taxon>
        <taxon>Bacillati</taxon>
        <taxon>Actinomycetota</taxon>
        <taxon>Actinomycetes</taxon>
        <taxon>Streptosporangiales</taxon>
        <taxon>Streptosporangiaceae</taxon>
        <taxon>Sphaerisporangium</taxon>
    </lineage>
</organism>
<keyword evidence="2" id="KW-1185">Reference proteome</keyword>
<proteinExistence type="predicted"/>
<evidence type="ECO:0000313" key="1">
    <source>
        <dbReference type="EMBL" id="MBB5626624.1"/>
    </source>
</evidence>
<dbReference type="AlphaFoldDB" id="A0A7W8Z388"/>
<sequence>MPDVGDSQIVELTVSPADGTTSATLAIIPPEGDVTTGLEPTPSNGNAVWSYEVTYTMPGIWQFMWTVTGTGRGVQYQKATVAPAPARGRSYATTTDLANWMRAAPPLNAQALLEGATRFLDNVVLVAAVYEVNLDGMPTGATVIKALRDATCALAAWWNAQGITGEDANTVYTTVSIGSASFTRTPGAGGTPADPRMSQEAAEILAGAGLLGHTVRSC</sequence>
<evidence type="ECO:0000313" key="2">
    <source>
        <dbReference type="Proteomes" id="UP000588112"/>
    </source>
</evidence>